<dbReference type="Proteomes" id="UP001595533">
    <property type="component" value="Unassembled WGS sequence"/>
</dbReference>
<evidence type="ECO:0000259" key="7">
    <source>
        <dbReference type="Pfam" id="PF00884"/>
    </source>
</evidence>
<dbReference type="PANTHER" id="PTHR47371:SF3">
    <property type="entry name" value="PHOSPHOGLYCEROL TRANSFERASE I"/>
    <property type="match status" value="1"/>
</dbReference>
<gene>
    <name evidence="8" type="ORF">ACFODZ_09865</name>
</gene>
<feature type="transmembrane region" description="Helical" evidence="6">
    <location>
        <begin position="149"/>
        <end position="166"/>
    </location>
</feature>
<feature type="transmembrane region" description="Helical" evidence="6">
    <location>
        <begin position="52"/>
        <end position="85"/>
    </location>
</feature>
<dbReference type="InterPro" id="IPR000917">
    <property type="entry name" value="Sulfatase_N"/>
</dbReference>
<dbReference type="EMBL" id="JBHRTS010000004">
    <property type="protein sequence ID" value="MFC3194542.1"/>
    <property type="molecule type" value="Genomic_DNA"/>
</dbReference>
<name>A0ABV7JBP7_9GAMM</name>
<keyword evidence="4 6" id="KW-1133">Transmembrane helix</keyword>
<feature type="transmembrane region" description="Helical" evidence="6">
    <location>
        <begin position="118"/>
        <end position="137"/>
    </location>
</feature>
<dbReference type="InterPro" id="IPR017850">
    <property type="entry name" value="Alkaline_phosphatase_core_sf"/>
</dbReference>
<organism evidence="8 9">
    <name type="scientific">Marinicella sediminis</name>
    <dbReference type="NCBI Taxonomy" id="1792834"/>
    <lineage>
        <taxon>Bacteria</taxon>
        <taxon>Pseudomonadati</taxon>
        <taxon>Pseudomonadota</taxon>
        <taxon>Gammaproteobacteria</taxon>
        <taxon>Lysobacterales</taxon>
        <taxon>Marinicellaceae</taxon>
        <taxon>Marinicella</taxon>
    </lineage>
</organism>
<keyword evidence="2" id="KW-1003">Cell membrane</keyword>
<dbReference type="Gene3D" id="3.40.720.10">
    <property type="entry name" value="Alkaline Phosphatase, subunit A"/>
    <property type="match status" value="1"/>
</dbReference>
<evidence type="ECO:0000256" key="5">
    <source>
        <dbReference type="ARBA" id="ARBA00023136"/>
    </source>
</evidence>
<comment type="subcellular location">
    <subcellularLocation>
        <location evidence="1">Cell membrane</location>
        <topology evidence="1">Multi-pass membrane protein</topology>
    </subcellularLocation>
</comment>
<keyword evidence="3 6" id="KW-0812">Transmembrane</keyword>
<keyword evidence="5 6" id="KW-0472">Membrane</keyword>
<evidence type="ECO:0000256" key="1">
    <source>
        <dbReference type="ARBA" id="ARBA00004651"/>
    </source>
</evidence>
<keyword evidence="9" id="KW-1185">Reference proteome</keyword>
<evidence type="ECO:0000256" key="2">
    <source>
        <dbReference type="ARBA" id="ARBA00022475"/>
    </source>
</evidence>
<dbReference type="InterPro" id="IPR050448">
    <property type="entry name" value="OpgB/LTA_synthase_biosynth"/>
</dbReference>
<feature type="domain" description="Sulfatase N-terminal" evidence="7">
    <location>
        <begin position="240"/>
        <end position="534"/>
    </location>
</feature>
<dbReference type="CDD" id="cd16015">
    <property type="entry name" value="LTA_synthase"/>
    <property type="match status" value="1"/>
</dbReference>
<dbReference type="PANTHER" id="PTHR47371">
    <property type="entry name" value="LIPOTEICHOIC ACID SYNTHASE"/>
    <property type="match status" value="1"/>
</dbReference>
<evidence type="ECO:0000256" key="6">
    <source>
        <dbReference type="SAM" id="Phobius"/>
    </source>
</evidence>
<reference evidence="9" key="1">
    <citation type="journal article" date="2019" name="Int. J. Syst. Evol. Microbiol.">
        <title>The Global Catalogue of Microorganisms (GCM) 10K type strain sequencing project: providing services to taxonomists for standard genome sequencing and annotation.</title>
        <authorList>
            <consortium name="The Broad Institute Genomics Platform"/>
            <consortium name="The Broad Institute Genome Sequencing Center for Infectious Disease"/>
            <person name="Wu L."/>
            <person name="Ma J."/>
        </authorList>
    </citation>
    <scope>NUCLEOTIDE SEQUENCE [LARGE SCALE GENOMIC DNA]</scope>
    <source>
        <strain evidence="9">KCTC 42953</strain>
    </source>
</reference>
<sequence length="626" mass="71901">MKLTIRQLSVTGILALISLALLVAISYELLMGNVFDHARGFLAPRFWVHETLALTLVFISLVILTGNLLKAWLYSLLLLCLFLMINNEKVMVFETIFMPADFIYMTEAILAWDALKSYWLPLTAVTTLLVVWIYFCAKISVLSVSNKHRWVLLAMCCVLLVTVRVFDDELKKKLRSYQFKETDSHMIRHAMKNGFLSVFVLNVLLPEKAIEPPGYSASTMNALIEKYTSGHSKSTNGNKPDVIIFFIEAFTDPLQSGLKTTQDPIPHFRHLSTMHASGHTLAPVIGGRSANSEFELLSGMSMRFLNRFSIPYIDHLNRPIDGLPQMFRRLGYQTHAIHVASLAFFNYLTAYPNLGFEFISTIRNHPDSQLDVARRFPDEDSLVNRIIATTEQHNGPHFIFAFPNSTHGFWDYPQYLESDLDVIDPNFGHARDAVKTYINALQKADLAIHKLITHYAQVDRETIVLILGDHYPNIIPYLSNNLKHQKNLNGPLQVPDDLNDLDFYKYMRTHHPEVFHVALHKVPYVMWTNFSNDAEQLDVSMNLLHQRILQAVPAQRSPFQQLNHQLFNQMPEFSIVVNHAGLFQMNVPDQLRELVDDFQLFQYDMLHGDNHYAEWLANSSWQEPAR</sequence>
<dbReference type="SUPFAM" id="SSF53649">
    <property type="entry name" value="Alkaline phosphatase-like"/>
    <property type="match status" value="1"/>
</dbReference>
<comment type="caution">
    <text evidence="8">The sequence shown here is derived from an EMBL/GenBank/DDBJ whole genome shotgun (WGS) entry which is preliminary data.</text>
</comment>
<evidence type="ECO:0000313" key="8">
    <source>
        <dbReference type="EMBL" id="MFC3194542.1"/>
    </source>
</evidence>
<evidence type="ECO:0000256" key="4">
    <source>
        <dbReference type="ARBA" id="ARBA00022989"/>
    </source>
</evidence>
<protein>
    <submittedName>
        <fullName evidence="8">LTA synthase family protein</fullName>
    </submittedName>
</protein>
<dbReference type="RefSeq" id="WP_077411247.1">
    <property type="nucleotide sequence ID" value="NZ_JBHRTS010000004.1"/>
</dbReference>
<proteinExistence type="predicted"/>
<evidence type="ECO:0000256" key="3">
    <source>
        <dbReference type="ARBA" id="ARBA00022692"/>
    </source>
</evidence>
<dbReference type="Pfam" id="PF00884">
    <property type="entry name" value="Sulfatase"/>
    <property type="match status" value="1"/>
</dbReference>
<evidence type="ECO:0000313" key="9">
    <source>
        <dbReference type="Proteomes" id="UP001595533"/>
    </source>
</evidence>
<accession>A0ABV7JBP7</accession>
<feature type="transmembrane region" description="Helical" evidence="6">
    <location>
        <begin position="12"/>
        <end position="32"/>
    </location>
</feature>